<evidence type="ECO:0000313" key="2">
    <source>
        <dbReference type="EMBL" id="TLQ38487.1"/>
    </source>
</evidence>
<dbReference type="PROSITE" id="PS50965">
    <property type="entry name" value="NERD"/>
    <property type="match status" value="1"/>
</dbReference>
<evidence type="ECO:0000313" key="3">
    <source>
        <dbReference type="Proteomes" id="UP000306420"/>
    </source>
</evidence>
<sequence>MKKSIELAYFEIMSQRYELTGENQRHLEKMQSGYQGEVQFEKIVSEVLPNKMLLLTDLAFEMRYGETQIDALLISNNAIRMFEVKNLLSQYQYHDGVWTTNGWKLSRDYFTQMKRAGEILEALLDEMGIRTEVETKLVFIQEEDTVQISDSRAEGLYLKRWQIKKYFKELEKETYGAKWRPEEVAVKLMKRASRRKFPKVRPVDIDKTQIYRGIVCCGCGGHKIDVGTEKYHVVCRSCGYRESKEKAVLRTLCDLAILDYDQPLTRRTLNYYQDTKGIHNTIRHVLKKYFKVHSRGRTADYINPMKRMEDAFDDLKFRFRDIP</sequence>
<protein>
    <submittedName>
        <fullName evidence="2">NERD domain-containing protein</fullName>
    </submittedName>
</protein>
<dbReference type="InterPro" id="IPR011528">
    <property type="entry name" value="NERD"/>
</dbReference>
<dbReference type="AlphaFoldDB" id="A0A5R9DRQ4"/>
<dbReference type="Pfam" id="PF08378">
    <property type="entry name" value="NERD"/>
    <property type="match status" value="1"/>
</dbReference>
<dbReference type="RefSeq" id="WP_138405570.1">
    <property type="nucleotide sequence ID" value="NZ_VBSP01000078.1"/>
</dbReference>
<evidence type="ECO:0000259" key="1">
    <source>
        <dbReference type="PROSITE" id="PS50965"/>
    </source>
</evidence>
<gene>
    <name evidence="2" type="ORF">FEZ33_11820</name>
</gene>
<dbReference type="EMBL" id="VBSP01000078">
    <property type="protein sequence ID" value="TLQ38487.1"/>
    <property type="molecule type" value="Genomic_DNA"/>
</dbReference>
<feature type="domain" description="NERD" evidence="1">
    <location>
        <begin position="32"/>
        <end position="146"/>
    </location>
</feature>
<proteinExistence type="predicted"/>
<reference evidence="2 3" key="1">
    <citation type="submission" date="2019-05" db="EMBL/GenBank/DDBJ databases">
        <title>The metagenome of a microbial culture collection derived from dairy environment covers the genomic content of the human microbiome.</title>
        <authorList>
            <person name="Roder T."/>
            <person name="Wuthrich D."/>
            <person name="Sattari Z."/>
            <person name="Von Ah U."/>
            <person name="Bar C."/>
            <person name="Ronchi F."/>
            <person name="Macpherson A.J."/>
            <person name="Ganal-Vonarburg S.C."/>
            <person name="Bruggmann R."/>
            <person name="Vergeres G."/>
        </authorList>
    </citation>
    <scope>NUCLEOTIDE SEQUENCE [LARGE SCALE GENOMIC DNA]</scope>
    <source>
        <strain evidence="2 3">FAM 24227</strain>
    </source>
</reference>
<name>A0A5R9DRQ4_9LACT</name>
<organism evidence="2 3">
    <name type="scientific">Ruoffia tabacinasalis</name>
    <dbReference type="NCBI Taxonomy" id="87458"/>
    <lineage>
        <taxon>Bacteria</taxon>
        <taxon>Bacillati</taxon>
        <taxon>Bacillota</taxon>
        <taxon>Bacilli</taxon>
        <taxon>Lactobacillales</taxon>
        <taxon>Aerococcaceae</taxon>
        <taxon>Ruoffia</taxon>
    </lineage>
</organism>
<accession>A0A5R9DRQ4</accession>
<dbReference type="Proteomes" id="UP000306420">
    <property type="component" value="Unassembled WGS sequence"/>
</dbReference>
<dbReference type="OrthoDB" id="2138816at2"/>
<comment type="caution">
    <text evidence="2">The sequence shown here is derived from an EMBL/GenBank/DDBJ whole genome shotgun (WGS) entry which is preliminary data.</text>
</comment>